<reference evidence="1" key="1">
    <citation type="journal article" date="2015" name="Nature">
        <title>Complex archaea that bridge the gap between prokaryotes and eukaryotes.</title>
        <authorList>
            <person name="Spang A."/>
            <person name="Saw J.H."/>
            <person name="Jorgensen S.L."/>
            <person name="Zaremba-Niedzwiedzka K."/>
            <person name="Martijn J."/>
            <person name="Lind A.E."/>
            <person name="van Eijk R."/>
            <person name="Schleper C."/>
            <person name="Guy L."/>
            <person name="Ettema T.J."/>
        </authorList>
    </citation>
    <scope>NUCLEOTIDE SEQUENCE</scope>
</reference>
<protein>
    <recommendedName>
        <fullName evidence="2">Histidinol-phosphate transaminase</fullName>
    </recommendedName>
</protein>
<feature type="non-terminal residue" evidence="1">
    <location>
        <position position="60"/>
    </location>
</feature>
<comment type="caution">
    <text evidence="1">The sequence shown here is derived from an EMBL/GenBank/DDBJ whole genome shotgun (WGS) entry which is preliminary data.</text>
</comment>
<evidence type="ECO:0000313" key="1">
    <source>
        <dbReference type="EMBL" id="KKK86651.1"/>
    </source>
</evidence>
<dbReference type="EMBL" id="LAZR01050750">
    <property type="protein sequence ID" value="KKK86651.1"/>
    <property type="molecule type" value="Genomic_DNA"/>
</dbReference>
<sequence>MSITFAEKLSRIPHYEAGAASVDAVESGDAKGVARLAANESPFPPVPGVVEAVREAATTV</sequence>
<accession>A0A0F9BQI9</accession>
<organism evidence="1">
    <name type="scientific">marine sediment metagenome</name>
    <dbReference type="NCBI Taxonomy" id="412755"/>
    <lineage>
        <taxon>unclassified sequences</taxon>
        <taxon>metagenomes</taxon>
        <taxon>ecological metagenomes</taxon>
    </lineage>
</organism>
<proteinExistence type="predicted"/>
<dbReference type="AlphaFoldDB" id="A0A0F9BQI9"/>
<evidence type="ECO:0008006" key="2">
    <source>
        <dbReference type="Google" id="ProtNLM"/>
    </source>
</evidence>
<name>A0A0F9BQI9_9ZZZZ</name>
<gene>
    <name evidence="1" type="ORF">LCGC14_2761130</name>
</gene>